<evidence type="ECO:0000313" key="4">
    <source>
        <dbReference type="EMBL" id="MFC6767841.1"/>
    </source>
</evidence>
<keyword evidence="5" id="KW-1185">Reference proteome</keyword>
<comment type="caution">
    <text evidence="4">The sequence shown here is derived from an EMBL/GenBank/DDBJ whole genome shotgun (WGS) entry which is preliminary data.</text>
</comment>
<evidence type="ECO:0000256" key="1">
    <source>
        <dbReference type="SAM" id="MobiDB-lite"/>
    </source>
</evidence>
<dbReference type="Proteomes" id="UP001596383">
    <property type="component" value="Unassembled WGS sequence"/>
</dbReference>
<feature type="domain" description="HFX-2341-like N-terminal" evidence="2">
    <location>
        <begin position="6"/>
        <end position="147"/>
    </location>
</feature>
<reference evidence="4 5" key="1">
    <citation type="journal article" date="2019" name="Int. J. Syst. Evol. Microbiol.">
        <title>The Global Catalogue of Microorganisms (GCM) 10K type strain sequencing project: providing services to taxonomists for standard genome sequencing and annotation.</title>
        <authorList>
            <consortium name="The Broad Institute Genomics Platform"/>
            <consortium name="The Broad Institute Genome Sequencing Center for Infectious Disease"/>
            <person name="Wu L."/>
            <person name="Ma J."/>
        </authorList>
    </citation>
    <scope>NUCLEOTIDE SEQUENCE [LARGE SCALE GENOMIC DNA]</scope>
    <source>
        <strain evidence="4 5">LMG 29247</strain>
    </source>
</reference>
<evidence type="ECO:0000259" key="3">
    <source>
        <dbReference type="Pfam" id="PF22665"/>
    </source>
</evidence>
<dbReference type="InterPro" id="IPR054162">
    <property type="entry name" value="DUF6293_C"/>
</dbReference>
<accession>A0ABD5SVP6</accession>
<name>A0ABD5SVP6_9EURY</name>
<proteinExistence type="predicted"/>
<feature type="region of interest" description="Disordered" evidence="1">
    <location>
        <begin position="282"/>
        <end position="314"/>
    </location>
</feature>
<evidence type="ECO:0000259" key="2">
    <source>
        <dbReference type="Pfam" id="PF19810"/>
    </source>
</evidence>
<dbReference type="InterPro" id="IPR046260">
    <property type="entry name" value="HFX_2341-like_N"/>
</dbReference>
<gene>
    <name evidence="4" type="ORF">ACFQE6_23455</name>
</gene>
<dbReference type="AlphaFoldDB" id="A0ABD5SVP6"/>
<dbReference type="RefSeq" id="WP_273740698.1">
    <property type="nucleotide sequence ID" value="NZ_JAQIVI010000434.1"/>
</dbReference>
<feature type="domain" description="DUF6293" evidence="3">
    <location>
        <begin position="166"/>
        <end position="277"/>
    </location>
</feature>
<protein>
    <submittedName>
        <fullName evidence="4">DUF6293 family protein</fullName>
    </submittedName>
</protein>
<organism evidence="4 5">
    <name type="scientific">Natrinema soli</name>
    <dbReference type="NCBI Taxonomy" id="1930624"/>
    <lineage>
        <taxon>Archaea</taxon>
        <taxon>Methanobacteriati</taxon>
        <taxon>Methanobacteriota</taxon>
        <taxon>Stenosarchaea group</taxon>
        <taxon>Halobacteria</taxon>
        <taxon>Halobacteriales</taxon>
        <taxon>Natrialbaceae</taxon>
        <taxon>Natrinema</taxon>
    </lineage>
</organism>
<feature type="compositionally biased region" description="Gly residues" evidence="1">
    <location>
        <begin position="299"/>
        <end position="308"/>
    </location>
</feature>
<dbReference type="EMBL" id="JBHSWV010000434">
    <property type="protein sequence ID" value="MFC6767841.1"/>
    <property type="molecule type" value="Genomic_DNA"/>
</dbReference>
<dbReference type="Pfam" id="PF19810">
    <property type="entry name" value="HFX_2341_N"/>
    <property type="match status" value="1"/>
</dbReference>
<dbReference type="Pfam" id="PF22665">
    <property type="entry name" value="WHD_DUF6293"/>
    <property type="match status" value="1"/>
</dbReference>
<sequence length="314" mass="34123">MEVVKRVHVVPLGHEFDRILEPIRDQRADLVYLLEADGADGGGTGRERRGENEGGTAERYATATAEYHDALCDELESIVPEVRTWECDLTDVYAVLGEVTTIADVHADDQVYVNVSGAGTIPAIGATIACMDVSTDARAYYVEPSSYAHDGTSEPVSSGVDEIEGIPTYPIESPTRDQVAIMEFLADPAAWDGFHDDRTAPPKKKDLIEYARDQELSFMADRRSPDERSGEDKGAFRVLDTHVLEPLAEDGYVTIESVGRRRVVELTERGENAYRAFHHKLMDDAGGQREGAPAEGAPVGKGSGGSEAEGGARR</sequence>
<evidence type="ECO:0000313" key="5">
    <source>
        <dbReference type="Proteomes" id="UP001596383"/>
    </source>
</evidence>